<dbReference type="InterPro" id="IPR036046">
    <property type="entry name" value="Acylphosphatase-like_dom_sf"/>
</dbReference>
<dbReference type="Proteomes" id="UP001438112">
    <property type="component" value="Unassembled WGS sequence"/>
</dbReference>
<evidence type="ECO:0000313" key="8">
    <source>
        <dbReference type="EMBL" id="GAA6114685.1"/>
    </source>
</evidence>
<feature type="active site" evidence="5">
    <location>
        <position position="39"/>
    </location>
</feature>
<keyword evidence="5" id="KW-0378">Hydrolase</keyword>
<dbReference type="RefSeq" id="WP_353318272.1">
    <property type="nucleotide sequence ID" value="NZ_BAABVV010000037.1"/>
</dbReference>
<keyword evidence="9" id="KW-1185">Reference proteome</keyword>
<dbReference type="InterPro" id="IPR001792">
    <property type="entry name" value="Acylphosphatase-like_dom"/>
</dbReference>
<comment type="caution">
    <text evidence="8">The sequence shown here is derived from an EMBL/GenBank/DDBJ whole genome shotgun (WGS) entry which is preliminary data.</text>
</comment>
<evidence type="ECO:0000313" key="9">
    <source>
        <dbReference type="Proteomes" id="UP001438112"/>
    </source>
</evidence>
<dbReference type="EC" id="3.6.1.7" evidence="2 5"/>
<reference evidence="8 9" key="1">
    <citation type="submission" date="2024-03" db="EMBL/GenBank/DDBJ databases">
        <title>Inconsistent identification of Apilactobacillus kunkeei-related strains obtained by well-developed overall genome related indices.</title>
        <authorList>
            <person name="Maeno S."/>
            <person name="Endo A."/>
        </authorList>
    </citation>
    <scope>NUCLEOTIDE SEQUENCE [LARGE SCALE GENOMIC DNA]</scope>
    <source>
        <strain evidence="8 9">20H-10</strain>
    </source>
</reference>
<protein>
    <recommendedName>
        <fullName evidence="3 5">acylphosphatase</fullName>
        <ecNumber evidence="2 5">3.6.1.7</ecNumber>
    </recommendedName>
</protein>
<evidence type="ECO:0000259" key="7">
    <source>
        <dbReference type="PROSITE" id="PS51160"/>
    </source>
</evidence>
<evidence type="ECO:0000256" key="5">
    <source>
        <dbReference type="PROSITE-ProRule" id="PRU00520"/>
    </source>
</evidence>
<evidence type="ECO:0000256" key="3">
    <source>
        <dbReference type="ARBA" id="ARBA00015991"/>
    </source>
</evidence>
<dbReference type="Pfam" id="PF00708">
    <property type="entry name" value="Acylphosphatase"/>
    <property type="match status" value="1"/>
</dbReference>
<dbReference type="Gene3D" id="3.30.70.100">
    <property type="match status" value="1"/>
</dbReference>
<accession>A0ABP9ZIS6</accession>
<dbReference type="PROSITE" id="PS51160">
    <property type="entry name" value="ACYLPHOSPHATASE_3"/>
    <property type="match status" value="1"/>
</dbReference>
<dbReference type="InterPro" id="IPR017968">
    <property type="entry name" value="Acylphosphatase_CS"/>
</dbReference>
<name>A0ABP9ZIS6_9LACO</name>
<dbReference type="InterPro" id="IPR020456">
    <property type="entry name" value="Acylphosphatase"/>
</dbReference>
<evidence type="ECO:0000256" key="1">
    <source>
        <dbReference type="ARBA" id="ARBA00005614"/>
    </source>
</evidence>
<evidence type="ECO:0000256" key="4">
    <source>
        <dbReference type="ARBA" id="ARBA00047645"/>
    </source>
</evidence>
<proteinExistence type="inferred from homology"/>
<organism evidence="8 9">
    <name type="scientific">Apilactobacillus apinorum</name>
    <dbReference type="NCBI Taxonomy" id="1218495"/>
    <lineage>
        <taxon>Bacteria</taxon>
        <taxon>Bacillati</taxon>
        <taxon>Bacillota</taxon>
        <taxon>Bacilli</taxon>
        <taxon>Lactobacillales</taxon>
        <taxon>Lactobacillaceae</taxon>
        <taxon>Apilactobacillus</taxon>
    </lineage>
</organism>
<dbReference type="PANTHER" id="PTHR47268:SF4">
    <property type="entry name" value="ACYLPHOSPHATASE"/>
    <property type="match status" value="1"/>
</dbReference>
<dbReference type="PROSITE" id="PS00150">
    <property type="entry name" value="ACYLPHOSPHATASE_1"/>
    <property type="match status" value="1"/>
</dbReference>
<evidence type="ECO:0000256" key="2">
    <source>
        <dbReference type="ARBA" id="ARBA00012150"/>
    </source>
</evidence>
<evidence type="ECO:0000256" key="6">
    <source>
        <dbReference type="RuleBase" id="RU004168"/>
    </source>
</evidence>
<gene>
    <name evidence="8" type="ORF">AP20H10_10480</name>
</gene>
<sequence>MNDNKSIEIIVSGKVQGVGFRYSTKREADKLSLDGFVTNLTNGDVLINVSGNHSIIDEFVHIIKNSPTPYGRVDNIKIKNIDNLKVKGFMIK</sequence>
<comment type="similarity">
    <text evidence="1 6">Belongs to the acylphosphatase family.</text>
</comment>
<feature type="active site" evidence="5">
    <location>
        <position position="21"/>
    </location>
</feature>
<dbReference type="PANTHER" id="PTHR47268">
    <property type="entry name" value="ACYLPHOSPHATASE"/>
    <property type="match status" value="1"/>
</dbReference>
<dbReference type="SUPFAM" id="SSF54975">
    <property type="entry name" value="Acylphosphatase/BLUF domain-like"/>
    <property type="match status" value="1"/>
</dbReference>
<comment type="catalytic activity">
    <reaction evidence="4 5">
        <text>an acyl phosphate + H2O = a carboxylate + phosphate + H(+)</text>
        <dbReference type="Rhea" id="RHEA:14965"/>
        <dbReference type="ChEBI" id="CHEBI:15377"/>
        <dbReference type="ChEBI" id="CHEBI:15378"/>
        <dbReference type="ChEBI" id="CHEBI:29067"/>
        <dbReference type="ChEBI" id="CHEBI:43474"/>
        <dbReference type="ChEBI" id="CHEBI:59918"/>
        <dbReference type="EC" id="3.6.1.7"/>
    </reaction>
</comment>
<dbReference type="PRINTS" id="PR00112">
    <property type="entry name" value="ACYLPHPHTASE"/>
</dbReference>
<feature type="domain" description="Acylphosphatase-like" evidence="7">
    <location>
        <begin position="6"/>
        <end position="92"/>
    </location>
</feature>
<dbReference type="EMBL" id="BAABVV010000037">
    <property type="protein sequence ID" value="GAA6114685.1"/>
    <property type="molecule type" value="Genomic_DNA"/>
</dbReference>